<comment type="catalytic activity">
    <reaction evidence="4 5">
        <text>L-glutaminyl-[peptide chain release factor] + S-adenosyl-L-methionine = N(5)-methyl-L-glutaminyl-[peptide chain release factor] + S-adenosyl-L-homocysteine + H(+)</text>
        <dbReference type="Rhea" id="RHEA:42896"/>
        <dbReference type="Rhea" id="RHEA-COMP:10271"/>
        <dbReference type="Rhea" id="RHEA-COMP:10272"/>
        <dbReference type="ChEBI" id="CHEBI:15378"/>
        <dbReference type="ChEBI" id="CHEBI:30011"/>
        <dbReference type="ChEBI" id="CHEBI:57856"/>
        <dbReference type="ChEBI" id="CHEBI:59789"/>
        <dbReference type="ChEBI" id="CHEBI:61891"/>
        <dbReference type="EC" id="2.1.1.297"/>
    </reaction>
</comment>
<dbReference type="InterPro" id="IPR004556">
    <property type="entry name" value="HemK-like"/>
</dbReference>
<dbReference type="CDD" id="cd02440">
    <property type="entry name" value="AdoMet_MTases"/>
    <property type="match status" value="1"/>
</dbReference>
<dbReference type="InterPro" id="IPR029063">
    <property type="entry name" value="SAM-dependent_MTases_sf"/>
</dbReference>
<evidence type="ECO:0000256" key="4">
    <source>
        <dbReference type="ARBA" id="ARBA00048391"/>
    </source>
</evidence>
<sequence>MKKHNSFSKVYEALSWASSFLTSRGRDANAGELLLKHFMDMDRSRLLANLHLEVPEDVKEQFVESVYDHARGVPVQHIIGFEEFYGRVFQVNKEVLIPRPETEELVYHALNKISGLFKEERAVSLADVGTGSGAIAITMKLENPRLDITGMDIAEESLAVARENADRLGAVVSFLQGDLLGPFITQGRKLDIVLSNPPYIPVGDEADMSEVVTAHEPHRALFAGVDGLDFYRRFMEELPKVLNEKALVGFEVGAGQGTAVQNLLQQTFPQGQTEIQYDINGKDRMVFAILGNRD</sequence>
<protein>
    <recommendedName>
        <fullName evidence="5">Release factor glutamine methyltransferase</fullName>
        <shortName evidence="5">RF MTase</shortName>
        <ecNumber evidence="5">2.1.1.297</ecNumber>
    </recommendedName>
    <alternativeName>
        <fullName evidence="5">N5-glutamine methyltransferase PrmC</fullName>
    </alternativeName>
    <alternativeName>
        <fullName evidence="5">Protein-(glutamine-N5) MTase PrmC</fullName>
    </alternativeName>
    <alternativeName>
        <fullName evidence="5">Protein-glutamine N-methyltransferase PrmC</fullName>
    </alternativeName>
</protein>
<reference evidence="8 9" key="1">
    <citation type="submission" date="2021-01" db="EMBL/GenBank/DDBJ databases">
        <title>Genomic Encyclopedia of Type Strains, Phase IV (KMG-IV): sequencing the most valuable type-strain genomes for metagenomic binning, comparative biology and taxonomic classification.</title>
        <authorList>
            <person name="Goeker M."/>
        </authorList>
    </citation>
    <scope>NUCLEOTIDE SEQUENCE [LARGE SCALE GENOMIC DNA]</scope>
    <source>
        <strain evidence="8 9">DSM 105482</strain>
    </source>
</reference>
<dbReference type="PANTHER" id="PTHR18895:SF74">
    <property type="entry name" value="MTRF1L RELEASE FACTOR GLUTAMINE METHYLTRANSFERASE"/>
    <property type="match status" value="1"/>
</dbReference>
<dbReference type="GO" id="GO:0032259">
    <property type="term" value="P:methylation"/>
    <property type="evidence" value="ECO:0007669"/>
    <property type="project" value="UniProtKB-KW"/>
</dbReference>
<comment type="function">
    <text evidence="5">Methylates the class 1 translation termination release factors RF1/PrfA and RF2/PrfB on the glutamine residue of the universally conserved GGQ motif.</text>
</comment>
<dbReference type="GO" id="GO:0102559">
    <property type="term" value="F:peptide chain release factor N(5)-glutamine methyltransferase activity"/>
    <property type="evidence" value="ECO:0007669"/>
    <property type="project" value="UniProtKB-EC"/>
</dbReference>
<feature type="binding site" evidence="5">
    <location>
        <begin position="196"/>
        <end position="199"/>
    </location>
    <ligand>
        <name>substrate</name>
    </ligand>
</feature>
<feature type="domain" description="Methyltransferase small" evidence="6">
    <location>
        <begin position="119"/>
        <end position="199"/>
    </location>
</feature>
<feature type="binding site" evidence="5">
    <location>
        <begin position="129"/>
        <end position="133"/>
    </location>
    <ligand>
        <name>S-adenosyl-L-methionine</name>
        <dbReference type="ChEBI" id="CHEBI:59789"/>
    </ligand>
</feature>
<dbReference type="InterPro" id="IPR050320">
    <property type="entry name" value="N5-glutamine_MTase"/>
</dbReference>
<gene>
    <name evidence="5" type="primary">prmC</name>
    <name evidence="8" type="ORF">JOC77_000069</name>
</gene>
<dbReference type="SUPFAM" id="SSF53335">
    <property type="entry name" value="S-adenosyl-L-methionine-dependent methyltransferases"/>
    <property type="match status" value="1"/>
</dbReference>
<evidence type="ECO:0000259" key="6">
    <source>
        <dbReference type="Pfam" id="PF05175"/>
    </source>
</evidence>
<dbReference type="PROSITE" id="PS00092">
    <property type="entry name" value="N6_MTASE"/>
    <property type="match status" value="1"/>
</dbReference>
<feature type="binding site" evidence="5">
    <location>
        <position position="152"/>
    </location>
    <ligand>
        <name>S-adenosyl-L-methionine</name>
        <dbReference type="ChEBI" id="CHEBI:59789"/>
    </ligand>
</feature>
<name>A0ABS2QBW5_9BACI</name>
<comment type="caution">
    <text evidence="8">The sequence shown here is derived from an EMBL/GenBank/DDBJ whole genome shotgun (WGS) entry which is preliminary data.</text>
</comment>
<keyword evidence="3 5" id="KW-0949">S-adenosyl-L-methionine</keyword>
<evidence type="ECO:0000259" key="7">
    <source>
        <dbReference type="Pfam" id="PF17827"/>
    </source>
</evidence>
<dbReference type="EMBL" id="JAFBFI010000001">
    <property type="protein sequence ID" value="MBM7690666.1"/>
    <property type="molecule type" value="Genomic_DNA"/>
</dbReference>
<dbReference type="InterPro" id="IPR040758">
    <property type="entry name" value="PrmC_N"/>
</dbReference>
<dbReference type="PANTHER" id="PTHR18895">
    <property type="entry name" value="HEMK METHYLTRANSFERASE"/>
    <property type="match status" value="1"/>
</dbReference>
<feature type="domain" description="Release factor glutamine methyltransferase N-terminal" evidence="7">
    <location>
        <begin position="12"/>
        <end position="80"/>
    </location>
</feature>
<dbReference type="InterPro" id="IPR019874">
    <property type="entry name" value="RF_methyltr_PrmC"/>
</dbReference>
<evidence type="ECO:0000256" key="5">
    <source>
        <dbReference type="HAMAP-Rule" id="MF_02126"/>
    </source>
</evidence>
<dbReference type="EC" id="2.1.1.297" evidence="5"/>
<comment type="caution">
    <text evidence="5">Lacks conserved residue(s) required for the propagation of feature annotation.</text>
</comment>
<evidence type="ECO:0000313" key="8">
    <source>
        <dbReference type="EMBL" id="MBM7690666.1"/>
    </source>
</evidence>
<dbReference type="Proteomes" id="UP000823486">
    <property type="component" value="Unassembled WGS sequence"/>
</dbReference>
<comment type="similarity">
    <text evidence="5">Belongs to the protein N5-glutamine methyltransferase family. PrmC subfamily.</text>
</comment>
<keyword evidence="9" id="KW-1185">Reference proteome</keyword>
<dbReference type="NCBIfam" id="TIGR00536">
    <property type="entry name" value="hemK_fam"/>
    <property type="match status" value="1"/>
</dbReference>
<evidence type="ECO:0000256" key="2">
    <source>
        <dbReference type="ARBA" id="ARBA00022679"/>
    </source>
</evidence>
<feature type="binding site" evidence="5">
    <location>
        <position position="196"/>
    </location>
    <ligand>
        <name>S-adenosyl-L-methionine</name>
        <dbReference type="ChEBI" id="CHEBI:59789"/>
    </ligand>
</feature>
<accession>A0ABS2QBW5</accession>
<keyword evidence="1 5" id="KW-0489">Methyltransferase</keyword>
<dbReference type="RefSeq" id="WP_204537358.1">
    <property type="nucleotide sequence ID" value="NZ_JAFBFI010000001.1"/>
</dbReference>
<dbReference type="NCBIfam" id="TIGR03534">
    <property type="entry name" value="RF_mod_PrmC"/>
    <property type="match status" value="1"/>
</dbReference>
<dbReference type="Pfam" id="PF17827">
    <property type="entry name" value="PrmC_N"/>
    <property type="match status" value="1"/>
</dbReference>
<proteinExistence type="inferred from homology"/>
<dbReference type="Pfam" id="PF05175">
    <property type="entry name" value="MTS"/>
    <property type="match status" value="1"/>
</dbReference>
<evidence type="ECO:0000256" key="3">
    <source>
        <dbReference type="ARBA" id="ARBA00022691"/>
    </source>
</evidence>
<keyword evidence="2 5" id="KW-0808">Transferase</keyword>
<dbReference type="Gene3D" id="1.10.8.10">
    <property type="entry name" value="DNA helicase RuvA subunit, C-terminal domain"/>
    <property type="match status" value="1"/>
</dbReference>
<dbReference type="InterPro" id="IPR002052">
    <property type="entry name" value="DNA_methylase_N6_adenine_CS"/>
</dbReference>
<dbReference type="InterPro" id="IPR007848">
    <property type="entry name" value="Small_mtfrase_dom"/>
</dbReference>
<evidence type="ECO:0000313" key="9">
    <source>
        <dbReference type="Proteomes" id="UP000823486"/>
    </source>
</evidence>
<dbReference type="HAMAP" id="MF_02126">
    <property type="entry name" value="RF_methyltr_PrmC"/>
    <property type="match status" value="1"/>
</dbReference>
<evidence type="ECO:0000256" key="1">
    <source>
        <dbReference type="ARBA" id="ARBA00022603"/>
    </source>
</evidence>
<dbReference type="Gene3D" id="3.40.50.150">
    <property type="entry name" value="Vaccinia Virus protein VP39"/>
    <property type="match status" value="1"/>
</dbReference>
<organism evidence="8 9">
    <name type="scientific">Peribacillus deserti</name>
    <dbReference type="NCBI Taxonomy" id="673318"/>
    <lineage>
        <taxon>Bacteria</taxon>
        <taxon>Bacillati</taxon>
        <taxon>Bacillota</taxon>
        <taxon>Bacilli</taxon>
        <taxon>Bacillales</taxon>
        <taxon>Bacillaceae</taxon>
        <taxon>Peribacillus</taxon>
    </lineage>
</organism>